<evidence type="ECO:0000313" key="1">
    <source>
        <dbReference type="EMBL" id="ORY95965.1"/>
    </source>
</evidence>
<name>A0A1Y2G861_9FUNG</name>
<dbReference type="RefSeq" id="XP_021875406.1">
    <property type="nucleotide sequence ID" value="XM_022026111.1"/>
</dbReference>
<sequence length="519" mass="59331">MMTNCKLNPFDLPEIVSRVGEFLSRDDIISCLRISKAFHSTLVKRLWKTISLDSKYPTGEALHNNKKYIQKLVLYSPLPEEYRTLQSCNRLKDISFYGTSSHDASVLNDLSNLIKAHRTTIARLYFDFGDSSSQGIWGTLLECARLENLAFSRTQISNDEVDLFFQVCKKIKNLDIESVSIDRLPSDYLNDDKNSFIFPNMSTLYFNEFKISNPPHPHTSAYCLGILTRRCPNLHSLGFYDYLSDAHTSQHELVKFHWAAFRDHPYTLTNLSNLRLHMEIRDEDMAALLRQITELRELDVPECTFGPLSVRELLADEQEVLDGGIIVRKRRSQKLCDTIEVLIIDNRVERNDGVVQVILSSCPRLKRLKGPKITVAEIVNGAEWVCADLVSLAIRLVADVDSETAEGMGKQRIVFRQLGKLTELEILDLTATNFEPGDIRTLDLRLKAGLDELVSLKRLRSLSFDHDKCQQMEPEDATWIINNWPRMTQISGAVNQKPGASSLVMNLFKSHNIYTWLPF</sequence>
<comment type="caution">
    <text evidence="1">The sequence shown here is derived from an EMBL/GenBank/DDBJ whole genome shotgun (WGS) entry which is preliminary data.</text>
</comment>
<protein>
    <recommendedName>
        <fullName evidence="3">F-box domain-containing protein</fullName>
    </recommendedName>
</protein>
<dbReference type="GeneID" id="33567954"/>
<dbReference type="Proteomes" id="UP000193648">
    <property type="component" value="Unassembled WGS sequence"/>
</dbReference>
<evidence type="ECO:0008006" key="3">
    <source>
        <dbReference type="Google" id="ProtNLM"/>
    </source>
</evidence>
<evidence type="ECO:0000313" key="2">
    <source>
        <dbReference type="Proteomes" id="UP000193648"/>
    </source>
</evidence>
<keyword evidence="2" id="KW-1185">Reference proteome</keyword>
<accession>A0A1Y2G861</accession>
<dbReference type="Gene3D" id="3.80.10.10">
    <property type="entry name" value="Ribonuclease Inhibitor"/>
    <property type="match status" value="1"/>
</dbReference>
<dbReference type="InParanoid" id="A0A1Y2G861"/>
<organism evidence="1 2">
    <name type="scientific">Lobosporangium transversale</name>
    <dbReference type="NCBI Taxonomy" id="64571"/>
    <lineage>
        <taxon>Eukaryota</taxon>
        <taxon>Fungi</taxon>
        <taxon>Fungi incertae sedis</taxon>
        <taxon>Mucoromycota</taxon>
        <taxon>Mortierellomycotina</taxon>
        <taxon>Mortierellomycetes</taxon>
        <taxon>Mortierellales</taxon>
        <taxon>Mortierellaceae</taxon>
        <taxon>Lobosporangium</taxon>
    </lineage>
</organism>
<reference evidence="1 2" key="1">
    <citation type="submission" date="2016-07" db="EMBL/GenBank/DDBJ databases">
        <title>Pervasive Adenine N6-methylation of Active Genes in Fungi.</title>
        <authorList>
            <consortium name="DOE Joint Genome Institute"/>
            <person name="Mondo S.J."/>
            <person name="Dannebaum R.O."/>
            <person name="Kuo R.C."/>
            <person name="Labutti K."/>
            <person name="Haridas S."/>
            <person name="Kuo A."/>
            <person name="Salamov A."/>
            <person name="Ahrendt S.R."/>
            <person name="Lipzen A."/>
            <person name="Sullivan W."/>
            <person name="Andreopoulos W.B."/>
            <person name="Clum A."/>
            <person name="Lindquist E."/>
            <person name="Daum C."/>
            <person name="Ramamoorthy G.K."/>
            <person name="Gryganskyi A."/>
            <person name="Culley D."/>
            <person name="Magnuson J.K."/>
            <person name="James T.Y."/>
            <person name="O'Malley M.A."/>
            <person name="Stajich J.E."/>
            <person name="Spatafora J.W."/>
            <person name="Visel A."/>
            <person name="Grigoriev I.V."/>
        </authorList>
    </citation>
    <scope>NUCLEOTIDE SEQUENCE [LARGE SCALE GENOMIC DNA]</scope>
    <source>
        <strain evidence="1 2">NRRL 3116</strain>
    </source>
</reference>
<dbReference type="SUPFAM" id="SSF52047">
    <property type="entry name" value="RNI-like"/>
    <property type="match status" value="1"/>
</dbReference>
<dbReference type="AlphaFoldDB" id="A0A1Y2G861"/>
<gene>
    <name evidence="1" type="ORF">BCR41DRAFT_365052</name>
</gene>
<dbReference type="OrthoDB" id="2432222at2759"/>
<dbReference type="EMBL" id="MCFF01000081">
    <property type="protein sequence ID" value="ORY95965.1"/>
    <property type="molecule type" value="Genomic_DNA"/>
</dbReference>
<dbReference type="InterPro" id="IPR032675">
    <property type="entry name" value="LRR_dom_sf"/>
</dbReference>
<proteinExistence type="predicted"/>